<name>A0A211YQ02_9CREN</name>
<sequence>MRLAWILWTSIVDGRLALGRRESFYVRWGKGALELRVANEALEIRAANAELLFEPRSIVVEAKYSYKREVEDRNRKTLFIGFAEELKPLEAPRVDIVGRNYVGNFEVVYTDLEFERYLTVITPASFLYDYFVLTSKDVMFYMQAKRKVYFEEEPYDKIIVYVM</sequence>
<accession>A0A211YQ02</accession>
<gene>
    <name evidence="1" type="ORF">Pdsh_05470</name>
</gene>
<proteinExistence type="predicted"/>
<evidence type="ECO:0000313" key="1">
    <source>
        <dbReference type="EMBL" id="OWJ55132.1"/>
    </source>
</evidence>
<dbReference type="EMBL" id="NCQP01000002">
    <property type="protein sequence ID" value="OWJ55132.1"/>
    <property type="molecule type" value="Genomic_DNA"/>
</dbReference>
<dbReference type="OrthoDB" id="14819at2157"/>
<evidence type="ECO:0000313" key="2">
    <source>
        <dbReference type="Proteomes" id="UP000196694"/>
    </source>
</evidence>
<reference evidence="1 2" key="1">
    <citation type="submission" date="2017-05" db="EMBL/GenBank/DDBJ databases">
        <title>The draft genome of the hyperthermophilic archaeon 'Pyrodictium delaneyi strain Hulk', an iron and nitrate reducer, reveals the capacity for sulfate reduction.</title>
        <authorList>
            <person name="Demey L.M."/>
            <person name="Miller C."/>
            <person name="Manzella M."/>
            <person name="Reguera G."/>
            <person name="Kashefi K."/>
        </authorList>
    </citation>
    <scope>NUCLEOTIDE SEQUENCE [LARGE SCALE GENOMIC DNA]</scope>
    <source>
        <strain evidence="1 2">Hulk</strain>
    </source>
</reference>
<comment type="caution">
    <text evidence="1">The sequence shown here is derived from an EMBL/GenBank/DDBJ whole genome shotgun (WGS) entry which is preliminary data.</text>
</comment>
<organism evidence="1 2">
    <name type="scientific">Pyrodictium delaneyi</name>
    <dbReference type="NCBI Taxonomy" id="1273541"/>
    <lineage>
        <taxon>Archaea</taxon>
        <taxon>Thermoproteota</taxon>
        <taxon>Thermoprotei</taxon>
        <taxon>Desulfurococcales</taxon>
        <taxon>Pyrodictiaceae</taxon>
        <taxon>Pyrodictium</taxon>
    </lineage>
</organism>
<keyword evidence="2" id="KW-1185">Reference proteome</keyword>
<dbReference type="AlphaFoldDB" id="A0A211YQ02"/>
<dbReference type="Proteomes" id="UP000196694">
    <property type="component" value="Unassembled WGS sequence"/>
</dbReference>
<protein>
    <submittedName>
        <fullName evidence="1">Uncharacterized protein</fullName>
    </submittedName>
</protein>